<keyword evidence="5" id="KW-1185">Reference proteome</keyword>
<dbReference type="Gene3D" id="1.10.10.10">
    <property type="entry name" value="Winged helix-like DNA-binding domain superfamily/Winged helix DNA-binding domain"/>
    <property type="match status" value="1"/>
</dbReference>
<dbReference type="InterPro" id="IPR016032">
    <property type="entry name" value="Sig_transdc_resp-reg_C-effctor"/>
</dbReference>
<protein>
    <submittedName>
        <fullName evidence="4">LuxR family transcriptional regulator</fullName>
    </submittedName>
</protein>
<dbReference type="InterPro" id="IPR000792">
    <property type="entry name" value="Tscrpt_reg_LuxR_C"/>
</dbReference>
<dbReference type="InterPro" id="IPR041664">
    <property type="entry name" value="AAA_16"/>
</dbReference>
<feature type="compositionally biased region" description="Pro residues" evidence="2">
    <location>
        <begin position="722"/>
        <end position="732"/>
    </location>
</feature>
<proteinExistence type="predicted"/>
<dbReference type="SUPFAM" id="SSF48452">
    <property type="entry name" value="TPR-like"/>
    <property type="match status" value="1"/>
</dbReference>
<dbReference type="Pfam" id="PF13191">
    <property type="entry name" value="AAA_16"/>
    <property type="match status" value="1"/>
</dbReference>
<dbReference type="PRINTS" id="PR00038">
    <property type="entry name" value="HTHLUXR"/>
</dbReference>
<dbReference type="SUPFAM" id="SSF46894">
    <property type="entry name" value="C-terminal effector domain of the bipartite response regulators"/>
    <property type="match status" value="1"/>
</dbReference>
<gene>
    <name evidence="4" type="ORF">GCM10009787_38310</name>
</gene>
<dbReference type="InterPro" id="IPR036388">
    <property type="entry name" value="WH-like_DNA-bd_sf"/>
</dbReference>
<dbReference type="Gene3D" id="1.25.40.10">
    <property type="entry name" value="Tetratricopeptide repeat domain"/>
    <property type="match status" value="1"/>
</dbReference>
<dbReference type="InterPro" id="IPR011990">
    <property type="entry name" value="TPR-like_helical_dom_sf"/>
</dbReference>
<feature type="compositionally biased region" description="Basic and acidic residues" evidence="2">
    <location>
        <begin position="1"/>
        <end position="12"/>
    </location>
</feature>
<evidence type="ECO:0000313" key="4">
    <source>
        <dbReference type="EMBL" id="GAA2197896.1"/>
    </source>
</evidence>
<dbReference type="InterPro" id="IPR039420">
    <property type="entry name" value="WalR-like"/>
</dbReference>
<accession>A0ABN3BMT3</accession>
<evidence type="ECO:0000313" key="5">
    <source>
        <dbReference type="Proteomes" id="UP001501391"/>
    </source>
</evidence>
<dbReference type="InterPro" id="IPR027417">
    <property type="entry name" value="P-loop_NTPase"/>
</dbReference>
<dbReference type="Pfam" id="PF00196">
    <property type="entry name" value="GerE"/>
    <property type="match status" value="1"/>
</dbReference>
<keyword evidence="1" id="KW-0238">DNA-binding</keyword>
<evidence type="ECO:0000256" key="2">
    <source>
        <dbReference type="SAM" id="MobiDB-lite"/>
    </source>
</evidence>
<dbReference type="PROSITE" id="PS00622">
    <property type="entry name" value="HTH_LUXR_1"/>
    <property type="match status" value="1"/>
</dbReference>
<dbReference type="PROSITE" id="PS50043">
    <property type="entry name" value="HTH_LUXR_2"/>
    <property type="match status" value="1"/>
</dbReference>
<evidence type="ECO:0000256" key="1">
    <source>
        <dbReference type="ARBA" id="ARBA00023125"/>
    </source>
</evidence>
<name>A0ABN3BMT3_9ACTN</name>
<feature type="region of interest" description="Disordered" evidence="2">
    <location>
        <begin position="692"/>
        <end position="749"/>
    </location>
</feature>
<dbReference type="SMART" id="SM00421">
    <property type="entry name" value="HTH_LUXR"/>
    <property type="match status" value="1"/>
</dbReference>
<dbReference type="PANTHER" id="PTHR43214:SF43">
    <property type="entry name" value="TWO-COMPONENT RESPONSE REGULATOR"/>
    <property type="match status" value="1"/>
</dbReference>
<sequence length="809" mass="86073">MPTREDTRHADHATAPWGASDSRPTTADGRARALCGRTRELTALERVLDRDDPGVPLIDVRGDPWMGKSALLGALGDLARERGWTVAWAAGGSVPEGLVFGVFADALDELLSSAGDQTVAWLSPHHLSWLAGIFPALSWHAPAVALPANPSEHHHVLHAVRSLLGRLGTRNRLLLILDDMHLADEASVLLVQHLLRHPAPNVVLALAHRPRQDPQSLRILLGEAAAAGRSARLELPPLPDEDISGVLPRPLLPAHLRSLLHTAQGRPGLLRALALSAPWADDAPGAPPHSPADPSMPLLREFRGLSSLGRTVAHAAAVLQEPFDTALLAQAAQAGEDEARAGVDELVRLDILRPGTARGTFRFRDPLVRRTAHDTAGAAWQLGAHARAAAALRDRAASPARVAWHLGHGALTGQDGDGVRILQEAARTVVWQRPDRAAGWLRATLGTRPDGGDPGQRLRLATALALSGELAESLALFDRTLAEGSAAHPDAELWRARVLRLLGRHGEAADLLEKTAANLAPDAHEARARTTGALLATCLEAAERPRPALVEDAGAVPEADPALQARLLALRALASGRDGTPDGGRAELVRRAARLADGLGDEPARRSLDTLYWVARAESELGRDTTALARLERALDLALRHRLRYLVPELAVEAGRILLERGDTAAALLHADHARRAADRIGSGFQADAAGRLRARIDRPGPLGTPRPDAGKGSAETAAEPGPGPDPVPVPDPENRPADPSTGLDRLSEREREISVLVSKGRTNQQIARALALSPKTVETYLARVFKKLALCSRAQLAALVGMEGRLTG</sequence>
<dbReference type="CDD" id="cd06170">
    <property type="entry name" value="LuxR_C_like"/>
    <property type="match status" value="1"/>
</dbReference>
<feature type="domain" description="HTH luxR-type" evidence="3">
    <location>
        <begin position="740"/>
        <end position="805"/>
    </location>
</feature>
<dbReference type="SUPFAM" id="SSF52540">
    <property type="entry name" value="P-loop containing nucleoside triphosphate hydrolases"/>
    <property type="match status" value="1"/>
</dbReference>
<dbReference type="PANTHER" id="PTHR43214">
    <property type="entry name" value="TWO-COMPONENT RESPONSE REGULATOR"/>
    <property type="match status" value="1"/>
</dbReference>
<feature type="region of interest" description="Disordered" evidence="2">
    <location>
        <begin position="1"/>
        <end position="29"/>
    </location>
</feature>
<dbReference type="Proteomes" id="UP001501391">
    <property type="component" value="Unassembled WGS sequence"/>
</dbReference>
<dbReference type="EMBL" id="BAAAOQ010000012">
    <property type="protein sequence ID" value="GAA2197896.1"/>
    <property type="molecule type" value="Genomic_DNA"/>
</dbReference>
<comment type="caution">
    <text evidence="4">The sequence shown here is derived from an EMBL/GenBank/DDBJ whole genome shotgun (WGS) entry which is preliminary data.</text>
</comment>
<reference evidence="4 5" key="1">
    <citation type="journal article" date="2019" name="Int. J. Syst. Evol. Microbiol.">
        <title>The Global Catalogue of Microorganisms (GCM) 10K type strain sequencing project: providing services to taxonomists for standard genome sequencing and annotation.</title>
        <authorList>
            <consortium name="The Broad Institute Genomics Platform"/>
            <consortium name="The Broad Institute Genome Sequencing Center for Infectious Disease"/>
            <person name="Wu L."/>
            <person name="Ma J."/>
        </authorList>
    </citation>
    <scope>NUCLEOTIDE SEQUENCE [LARGE SCALE GENOMIC DNA]</scope>
    <source>
        <strain evidence="4 5">JCM 14924</strain>
    </source>
</reference>
<dbReference type="RefSeq" id="WP_237480885.1">
    <property type="nucleotide sequence ID" value="NZ_BAAAOQ010000012.1"/>
</dbReference>
<evidence type="ECO:0000259" key="3">
    <source>
        <dbReference type="PROSITE" id="PS50043"/>
    </source>
</evidence>
<organism evidence="4 5">
    <name type="scientific">Streptomyces bangladeshensis</name>
    <dbReference type="NCBI Taxonomy" id="295352"/>
    <lineage>
        <taxon>Bacteria</taxon>
        <taxon>Bacillati</taxon>
        <taxon>Actinomycetota</taxon>
        <taxon>Actinomycetes</taxon>
        <taxon>Kitasatosporales</taxon>
        <taxon>Streptomycetaceae</taxon>
        <taxon>Streptomyces</taxon>
    </lineage>
</organism>